<reference evidence="1 2" key="1">
    <citation type="journal article" date="2017" name="Environ. Microbiol.">
        <title>Genomic and physiological analyses of 'Reinekea forsetii' reveal a versatile opportunistic lifestyle during spring algae blooms.</title>
        <authorList>
            <person name="Avci B."/>
            <person name="Hahnke R.L."/>
            <person name="Chafee M."/>
            <person name="Fischer T."/>
            <person name="Gruber-Vodicka H."/>
            <person name="Tegetmeyer H.E."/>
            <person name="Harder J."/>
            <person name="Fuchs B.M."/>
            <person name="Amann R.I."/>
            <person name="Teeling H."/>
        </authorList>
    </citation>
    <scope>NUCLEOTIDE SEQUENCE [LARGE SCALE GENOMIC DNA]</scope>
    <source>
        <strain evidence="1 2">Hel1_31_D35</strain>
    </source>
</reference>
<dbReference type="Proteomes" id="UP000229757">
    <property type="component" value="Chromosome"/>
</dbReference>
<organism evidence="1 2">
    <name type="scientific">Reinekea forsetii</name>
    <dbReference type="NCBI Taxonomy" id="1336806"/>
    <lineage>
        <taxon>Bacteria</taxon>
        <taxon>Pseudomonadati</taxon>
        <taxon>Pseudomonadota</taxon>
        <taxon>Gammaproteobacteria</taxon>
        <taxon>Oceanospirillales</taxon>
        <taxon>Saccharospirillaceae</taxon>
        <taxon>Reinekea</taxon>
    </lineage>
</organism>
<evidence type="ECO:0000313" key="2">
    <source>
        <dbReference type="Proteomes" id="UP000229757"/>
    </source>
</evidence>
<proteinExistence type="predicted"/>
<sequence length="268" mass="30044">MLGVKSTDQTVLFLYGDVSLLGVLKNALLPLQVDLSVLAPYIDLDQWQDHRTQAVSVEEFQAEMVREYLQLPDNVRQILSLEAFQAQGDRLADTIQARALANRKPTDLAYSRRRLEKIGYLRLFSSALSHFGWSSLAADQSGICLALNSTNAMFSPTPGTPVLLRKVGYGAEHRFTVNADNPLPGFFCDHAENQGRDEWRVAYGNPADIHLPESAISQIYTSINTPPGIKQALRDLVAKDLRYRHVELLEVLPDPQRWQLVAKPYAKT</sequence>
<dbReference type="KEGG" id="rfo:REIFOR_00375"/>
<name>A0A2K8KNT5_9GAMM</name>
<accession>A0A2K8KNT5</accession>
<protein>
    <submittedName>
        <fullName evidence="1">Uncharacterized protein</fullName>
    </submittedName>
</protein>
<gene>
    <name evidence="1" type="ORF">REIFOR_00375</name>
</gene>
<keyword evidence="2" id="KW-1185">Reference proteome</keyword>
<dbReference type="EMBL" id="CP011797">
    <property type="protein sequence ID" value="ATX75551.1"/>
    <property type="molecule type" value="Genomic_DNA"/>
</dbReference>
<evidence type="ECO:0000313" key="1">
    <source>
        <dbReference type="EMBL" id="ATX75551.1"/>
    </source>
</evidence>
<dbReference type="AlphaFoldDB" id="A0A2K8KNT5"/>